<evidence type="ECO:0000313" key="1">
    <source>
        <dbReference type="EMBL" id="NHZ32031.1"/>
    </source>
</evidence>
<reference evidence="1 2" key="1">
    <citation type="submission" date="2019-09" db="EMBL/GenBank/DDBJ databases">
        <title>Taxonomy of Antarctic Massilia spp.: description of Massilia rubra sp. nov., Massilia aquatica sp. nov., Massilia mucilaginosa sp. nov., Massilia frigida sp. nov. isolated from streams, lakes and regoliths.</title>
        <authorList>
            <person name="Holochova P."/>
            <person name="Sedlacek I."/>
            <person name="Kralova S."/>
            <person name="Maslanova I."/>
            <person name="Busse H.-J."/>
            <person name="Stankova E."/>
            <person name="Vrbovska V."/>
            <person name="Kovarovic V."/>
            <person name="Bartak M."/>
            <person name="Svec P."/>
            <person name="Pantucek R."/>
        </authorList>
    </citation>
    <scope>NUCLEOTIDE SEQUENCE [LARGE SCALE GENOMIC DNA]</scope>
    <source>
        <strain evidence="1 2">CCM 8692</strain>
    </source>
</reference>
<proteinExistence type="predicted"/>
<organism evidence="1 2">
    <name type="scientific">Massilia rubra</name>
    <dbReference type="NCBI Taxonomy" id="2607910"/>
    <lineage>
        <taxon>Bacteria</taxon>
        <taxon>Pseudomonadati</taxon>
        <taxon>Pseudomonadota</taxon>
        <taxon>Betaproteobacteria</taxon>
        <taxon>Burkholderiales</taxon>
        <taxon>Oxalobacteraceae</taxon>
        <taxon>Telluria group</taxon>
        <taxon>Massilia</taxon>
    </lineage>
</organism>
<accession>A0ABX0LPB0</accession>
<comment type="caution">
    <text evidence="1">The sequence shown here is derived from an EMBL/GenBank/DDBJ whole genome shotgun (WGS) entry which is preliminary data.</text>
</comment>
<dbReference type="Proteomes" id="UP000785613">
    <property type="component" value="Unassembled WGS sequence"/>
</dbReference>
<sequence>MTTFLYLQRFADGESAVMPFDVLLSILARHGKPGRGLYDTEITFANELAAGATLIGARTGGALCVGFERPRFDAPLRALVWECMRELGCAVFDDALDMVYTPLHGDCTLPPALMAACANGVRQVDSAQQLWPDQLETRLPDVAPPGLPYAKGLQLFDEGDFSAKEVTIELAIRPEACNAATLRVLRNLTARVDAAIGANPLYQPFYRFVHDDSARLFLASAQLGPLAHSATMISPGPGLSTHRPGFASERGIDAGARAEQARLVAFVRAKYQLTLDGGGASIDALSALLDKLHAWYLLERAKQPANAAFSSPLAASWALRAGDYLGCVVASQIGGQWGAITRGGHRLAVVRTHRGRICHPHLQVLDHIVNGADDSVARWYARLAVSDASACARADDIAARIPQLCALLLASDAAALPLAAQLPREQLDYSVASLRHLDAWLGQLRQQGAAVPAHELERVIDAAGAYLGEVVRGNTADHGQWQWMNYDDMVRAYPAFARQRARARGFMAFLDSVEHTTYPLATVATLLADARAESLQDYARKLLPQAADERAGPLAPGEIEQWPAAPAMALALDQVRNAVMKWRRTATPADYAATCADNPGWLGGDSLAEIYRRQHLLLERGMVVWASLVQADKALFAQGPHDMPALLAYSLERHFEARPQALHRIAQELSSYKGKEAPAALQHITHCLAAEQQRPQDMAVPDMLTQRRVMISSFLAIRKHMPADVLHGAWFPVLTHPDTLCLMIAPRAFWPPELASAWKSGAMV</sequence>
<protein>
    <submittedName>
        <fullName evidence="1">Uncharacterized protein</fullName>
    </submittedName>
</protein>
<keyword evidence="2" id="KW-1185">Reference proteome</keyword>
<evidence type="ECO:0000313" key="2">
    <source>
        <dbReference type="Proteomes" id="UP000785613"/>
    </source>
</evidence>
<dbReference type="RefSeq" id="WP_167220509.1">
    <property type="nucleotide sequence ID" value="NZ_VUYU01000001.1"/>
</dbReference>
<dbReference type="EMBL" id="VUYU01000001">
    <property type="protein sequence ID" value="NHZ32031.1"/>
    <property type="molecule type" value="Genomic_DNA"/>
</dbReference>
<gene>
    <name evidence="1" type="ORF">F0185_00255</name>
</gene>
<name>A0ABX0LPB0_9BURK</name>